<evidence type="ECO:0000256" key="2">
    <source>
        <dbReference type="ARBA" id="ARBA00008066"/>
    </source>
</evidence>
<feature type="transmembrane region" description="Helical" evidence="7">
    <location>
        <begin position="206"/>
        <end position="228"/>
    </location>
</feature>
<dbReference type="AlphaFoldDB" id="A0A4T0LW34"/>
<feature type="transmembrane region" description="Helical" evidence="7">
    <location>
        <begin position="325"/>
        <end position="348"/>
    </location>
</feature>
<evidence type="ECO:0000256" key="4">
    <source>
        <dbReference type="ARBA" id="ARBA00022989"/>
    </source>
</evidence>
<feature type="region of interest" description="Disordered" evidence="6">
    <location>
        <begin position="37"/>
        <end position="62"/>
    </location>
</feature>
<dbReference type="PANTHER" id="PTHR22950:SF479">
    <property type="entry name" value="AMINO ACID TRANSPORTER (EUROFUNG)-RELATED"/>
    <property type="match status" value="1"/>
</dbReference>
<evidence type="ECO:0000313" key="10">
    <source>
        <dbReference type="Proteomes" id="UP000310708"/>
    </source>
</evidence>
<reference evidence="9 10" key="1">
    <citation type="submission" date="2019-03" db="EMBL/GenBank/DDBJ databases">
        <title>Sequencing 25 genomes of Wallemia mellicola.</title>
        <authorList>
            <person name="Gostincar C."/>
        </authorList>
    </citation>
    <scope>NUCLEOTIDE SEQUENCE [LARGE SCALE GENOMIC DNA]</scope>
    <source>
        <strain evidence="9 10">EXF-757</strain>
    </source>
</reference>
<feature type="transmembrane region" description="Helical" evidence="7">
    <location>
        <begin position="96"/>
        <end position="120"/>
    </location>
</feature>
<dbReference type="InterPro" id="IPR013057">
    <property type="entry name" value="AA_transpt_TM"/>
</dbReference>
<evidence type="ECO:0000256" key="1">
    <source>
        <dbReference type="ARBA" id="ARBA00004141"/>
    </source>
</evidence>
<feature type="transmembrane region" description="Helical" evidence="7">
    <location>
        <begin position="282"/>
        <end position="305"/>
    </location>
</feature>
<proteinExistence type="inferred from homology"/>
<dbReference type="GO" id="GO:0016020">
    <property type="term" value="C:membrane"/>
    <property type="evidence" value="ECO:0007669"/>
    <property type="project" value="UniProtKB-SubCell"/>
</dbReference>
<comment type="subcellular location">
    <subcellularLocation>
        <location evidence="1">Membrane</location>
        <topology evidence="1">Multi-pass membrane protein</topology>
    </subcellularLocation>
</comment>
<evidence type="ECO:0000256" key="5">
    <source>
        <dbReference type="ARBA" id="ARBA00023136"/>
    </source>
</evidence>
<evidence type="ECO:0000256" key="7">
    <source>
        <dbReference type="SAM" id="Phobius"/>
    </source>
</evidence>
<feature type="compositionally biased region" description="Basic and acidic residues" evidence="6">
    <location>
        <begin position="37"/>
        <end position="58"/>
    </location>
</feature>
<dbReference type="GO" id="GO:0015179">
    <property type="term" value="F:L-amino acid transmembrane transporter activity"/>
    <property type="evidence" value="ECO:0007669"/>
    <property type="project" value="TreeGrafter"/>
</dbReference>
<feature type="transmembrane region" description="Helical" evidence="7">
    <location>
        <begin position="397"/>
        <end position="418"/>
    </location>
</feature>
<evidence type="ECO:0000313" key="9">
    <source>
        <dbReference type="EMBL" id="TIC64178.1"/>
    </source>
</evidence>
<comment type="caution">
    <text evidence="9">The sequence shown here is derived from an EMBL/GenBank/DDBJ whole genome shotgun (WGS) entry which is preliminary data.</text>
</comment>
<gene>
    <name evidence="9" type="ORF">E3Q01_02956</name>
</gene>
<dbReference type="Proteomes" id="UP000310708">
    <property type="component" value="Unassembled WGS sequence"/>
</dbReference>
<dbReference type="Pfam" id="PF01490">
    <property type="entry name" value="Aa_trans"/>
    <property type="match status" value="1"/>
</dbReference>
<feature type="transmembrane region" description="Helical" evidence="7">
    <location>
        <begin position="368"/>
        <end position="391"/>
    </location>
</feature>
<protein>
    <recommendedName>
        <fullName evidence="8">Amino acid transporter transmembrane domain-containing protein</fullName>
    </recommendedName>
</protein>
<name>A0A4T0LW34_9BASI</name>
<evidence type="ECO:0000259" key="8">
    <source>
        <dbReference type="Pfam" id="PF01490"/>
    </source>
</evidence>
<keyword evidence="3 7" id="KW-0812">Transmembrane</keyword>
<dbReference type="EMBL" id="SPRX01000037">
    <property type="protein sequence ID" value="TIC64178.1"/>
    <property type="molecule type" value="Genomic_DNA"/>
</dbReference>
<sequence>MKAQLLLGYQFSLLSAKRAKIFNEAYSTNEPEVIECKKSRNPMDVDRKSASSDEEKSYDSTISQSGDMSWQKATFVLLSETIAIGVLSMPSACHRIGVVPAVITIVFLGVLAWRTGIVIGSFSKHHPQVRNFADAGAVMSTLLYRVFAALLMLKGFFRMASHISAGISAFTFFSNNTVCSTIFGIVIVIIGFLLSIPRKFKHTSFVSLIGFICIVISCFLTLIGVAIERPQYGEVTWKAFNNPGLNDTVGAITDIIYGYSAHGSFFTFISEMKGRSRDFKKSLTIVQTISISFYVVIGAGVYIIVGDQNVLSPALLIPHFKIAAAAYVIALPCIIISAVIQVLVTGKFVVTNCIDPTYLDSKTWKASWIWYTVVFGIWSISFIISELVPFFNDLLSLTSSIEAVCLSYYATSILWFYDNQGRMFVNRWKITMFLVAVISVALGAVITPLGMATSIMSIANGFKDGQFGLPFACKS</sequence>
<organism evidence="9 10">
    <name type="scientific">Wallemia mellicola</name>
    <dbReference type="NCBI Taxonomy" id="1708541"/>
    <lineage>
        <taxon>Eukaryota</taxon>
        <taxon>Fungi</taxon>
        <taxon>Dikarya</taxon>
        <taxon>Basidiomycota</taxon>
        <taxon>Wallemiomycotina</taxon>
        <taxon>Wallemiomycetes</taxon>
        <taxon>Wallemiales</taxon>
        <taxon>Wallemiaceae</taxon>
        <taxon>Wallemia</taxon>
    </lineage>
</organism>
<evidence type="ECO:0000256" key="6">
    <source>
        <dbReference type="SAM" id="MobiDB-lite"/>
    </source>
</evidence>
<feature type="transmembrane region" description="Helical" evidence="7">
    <location>
        <begin position="173"/>
        <end position="194"/>
    </location>
</feature>
<feature type="transmembrane region" description="Helical" evidence="7">
    <location>
        <begin position="430"/>
        <end position="459"/>
    </location>
</feature>
<accession>A0A4T0LW34</accession>
<feature type="transmembrane region" description="Helical" evidence="7">
    <location>
        <begin position="132"/>
        <end position="153"/>
    </location>
</feature>
<dbReference type="Gene3D" id="1.20.1740.10">
    <property type="entry name" value="Amino acid/polyamine transporter I"/>
    <property type="match status" value="1"/>
</dbReference>
<comment type="similarity">
    <text evidence="2">Belongs to the amino acid/polyamine transporter 2 family.</text>
</comment>
<dbReference type="PANTHER" id="PTHR22950">
    <property type="entry name" value="AMINO ACID TRANSPORTER"/>
    <property type="match status" value="1"/>
</dbReference>
<keyword evidence="5 7" id="KW-0472">Membrane</keyword>
<evidence type="ECO:0000256" key="3">
    <source>
        <dbReference type="ARBA" id="ARBA00022692"/>
    </source>
</evidence>
<keyword evidence="4 7" id="KW-1133">Transmembrane helix</keyword>
<feature type="transmembrane region" description="Helical" evidence="7">
    <location>
        <begin position="248"/>
        <end position="270"/>
    </location>
</feature>
<feature type="domain" description="Amino acid transporter transmembrane" evidence="8">
    <location>
        <begin position="68"/>
        <end position="446"/>
    </location>
</feature>